<feature type="transmembrane region" description="Helical" evidence="2">
    <location>
        <begin position="46"/>
        <end position="66"/>
    </location>
</feature>
<keyword evidence="2" id="KW-1133">Transmembrane helix</keyword>
<proteinExistence type="predicted"/>
<comment type="caution">
    <text evidence="3">The sequence shown here is derived from an EMBL/GenBank/DDBJ whole genome shotgun (WGS) entry which is preliminary data.</text>
</comment>
<evidence type="ECO:0000313" key="4">
    <source>
        <dbReference type="Proteomes" id="UP001341297"/>
    </source>
</evidence>
<keyword evidence="2" id="KW-0472">Membrane</keyword>
<dbReference type="EMBL" id="JARRTL010000011">
    <property type="protein sequence ID" value="MEC0485862.1"/>
    <property type="molecule type" value="Genomic_DNA"/>
</dbReference>
<evidence type="ECO:0000256" key="1">
    <source>
        <dbReference type="SAM" id="MobiDB-lite"/>
    </source>
</evidence>
<evidence type="ECO:0000256" key="2">
    <source>
        <dbReference type="SAM" id="Phobius"/>
    </source>
</evidence>
<feature type="transmembrane region" description="Helical" evidence="2">
    <location>
        <begin position="7"/>
        <end position="26"/>
    </location>
</feature>
<keyword evidence="4" id="KW-1185">Reference proteome</keyword>
<organism evidence="3 4">
    <name type="scientific">Bacillus glycinifermentans</name>
    <dbReference type="NCBI Taxonomy" id="1664069"/>
    <lineage>
        <taxon>Bacteria</taxon>
        <taxon>Bacillati</taxon>
        <taxon>Bacillota</taxon>
        <taxon>Bacilli</taxon>
        <taxon>Bacillales</taxon>
        <taxon>Bacillaceae</taxon>
        <taxon>Bacillus</taxon>
    </lineage>
</organism>
<evidence type="ECO:0000313" key="3">
    <source>
        <dbReference type="EMBL" id="MEC0485862.1"/>
    </source>
</evidence>
<gene>
    <name evidence="3" type="ORF">P8828_13640</name>
</gene>
<feature type="compositionally biased region" description="Basic and acidic residues" evidence="1">
    <location>
        <begin position="110"/>
        <end position="132"/>
    </location>
</feature>
<accession>A0ABU6H4E1</accession>
<reference evidence="3 4" key="1">
    <citation type="submission" date="2023-03" db="EMBL/GenBank/DDBJ databases">
        <title>Agriculturally important microbes genome sequencing.</title>
        <authorList>
            <person name="Dunlap C."/>
        </authorList>
    </citation>
    <scope>NUCLEOTIDE SEQUENCE [LARGE SCALE GENOMIC DNA]</scope>
    <source>
        <strain evidence="3 4">CBP-3203</strain>
    </source>
</reference>
<name>A0ABU6H4E1_9BACI</name>
<keyword evidence="2" id="KW-0812">Transmembrane</keyword>
<dbReference type="RefSeq" id="WP_231592801.1">
    <property type="nucleotide sequence ID" value="NZ_CP023481.1"/>
</dbReference>
<feature type="region of interest" description="Disordered" evidence="1">
    <location>
        <begin position="91"/>
        <end position="132"/>
    </location>
</feature>
<dbReference type="Proteomes" id="UP001341297">
    <property type="component" value="Unassembled WGS sequence"/>
</dbReference>
<sequence>MSLKRILQVTGIVLIAAAIILSGLIINDIAYDPFMEDSRSMLFFTVGSYLSTPAFCIIGGFILLGISKLIELQEKNNAVLAEKLDSIFQKGGTAPEEENQAELSRPAKQTGEHFGSDSFALHKTDDRKYWNG</sequence>
<protein>
    <submittedName>
        <fullName evidence="3">Uncharacterized protein</fullName>
    </submittedName>
</protein>